<keyword evidence="6" id="KW-1133">Transmembrane helix</keyword>
<keyword evidence="10" id="KW-1185">Reference proteome</keyword>
<dbReference type="GO" id="GO:0005789">
    <property type="term" value="C:endoplasmic reticulum membrane"/>
    <property type="evidence" value="ECO:0007669"/>
    <property type="project" value="UniProtKB-SubCell"/>
</dbReference>
<comment type="subcellular location">
    <subcellularLocation>
        <location evidence="1">Endoplasmic reticulum membrane</location>
        <topology evidence="1">Single-pass membrane protein</topology>
    </subcellularLocation>
</comment>
<dbReference type="GO" id="GO:0009966">
    <property type="term" value="P:regulation of signal transduction"/>
    <property type="evidence" value="ECO:0007669"/>
    <property type="project" value="InterPro"/>
</dbReference>
<evidence type="ECO:0000256" key="3">
    <source>
        <dbReference type="ARBA" id="ARBA00022692"/>
    </source>
</evidence>
<evidence type="ECO:0000256" key="2">
    <source>
        <dbReference type="ARBA" id="ARBA00007717"/>
    </source>
</evidence>
<keyword evidence="4" id="KW-0732">Signal</keyword>
<keyword evidence="8" id="KW-0325">Glycoprotein</keyword>
<organism evidence="9 10">
    <name type="scientific">Diploscapter pachys</name>
    <dbReference type="NCBI Taxonomy" id="2018661"/>
    <lineage>
        <taxon>Eukaryota</taxon>
        <taxon>Metazoa</taxon>
        <taxon>Ecdysozoa</taxon>
        <taxon>Nematoda</taxon>
        <taxon>Chromadorea</taxon>
        <taxon>Rhabditida</taxon>
        <taxon>Rhabditina</taxon>
        <taxon>Rhabditomorpha</taxon>
        <taxon>Rhabditoidea</taxon>
        <taxon>Rhabditidae</taxon>
        <taxon>Diploscapter</taxon>
    </lineage>
</organism>
<evidence type="ECO:0000256" key="4">
    <source>
        <dbReference type="ARBA" id="ARBA00022729"/>
    </source>
</evidence>
<evidence type="ECO:0000256" key="1">
    <source>
        <dbReference type="ARBA" id="ARBA00004389"/>
    </source>
</evidence>
<accession>A0A2A2L5E6</accession>
<evidence type="ECO:0000256" key="6">
    <source>
        <dbReference type="ARBA" id="ARBA00022989"/>
    </source>
</evidence>
<evidence type="ECO:0000256" key="5">
    <source>
        <dbReference type="ARBA" id="ARBA00022824"/>
    </source>
</evidence>
<evidence type="ECO:0000313" key="9">
    <source>
        <dbReference type="EMBL" id="PAV81358.1"/>
    </source>
</evidence>
<name>A0A2A2L5E6_9BILA</name>
<gene>
    <name evidence="9" type="ORF">WR25_09340</name>
</gene>
<evidence type="ECO:0000313" key="10">
    <source>
        <dbReference type="Proteomes" id="UP000218231"/>
    </source>
</evidence>
<reference evidence="9 10" key="1">
    <citation type="journal article" date="2017" name="Curr. Biol.">
        <title>Genome architecture and evolution of a unichromosomal asexual nematode.</title>
        <authorList>
            <person name="Fradin H."/>
            <person name="Zegar C."/>
            <person name="Gutwein M."/>
            <person name="Lucas J."/>
            <person name="Kovtun M."/>
            <person name="Corcoran D."/>
            <person name="Baugh L.R."/>
            <person name="Kiontke K."/>
            <person name="Gunsalus K."/>
            <person name="Fitch D.H."/>
            <person name="Piano F."/>
        </authorList>
    </citation>
    <scope>NUCLEOTIDE SEQUENCE [LARGE SCALE GENOMIC DNA]</scope>
    <source>
        <strain evidence="9">PF1309</strain>
    </source>
</reference>
<proteinExistence type="inferred from homology"/>
<keyword evidence="5" id="KW-0256">Endoplasmic reticulum</keyword>
<dbReference type="OrthoDB" id="5913609at2759"/>
<evidence type="ECO:0000256" key="8">
    <source>
        <dbReference type="ARBA" id="ARBA00023180"/>
    </source>
</evidence>
<dbReference type="InterPro" id="IPR016574">
    <property type="entry name" value="Nicalin"/>
</dbReference>
<keyword evidence="7" id="KW-0472">Membrane</keyword>
<dbReference type="PANTHER" id="PTHR31826">
    <property type="entry name" value="NICALIN"/>
    <property type="match status" value="1"/>
</dbReference>
<dbReference type="EMBL" id="LIAE01007184">
    <property type="protein sequence ID" value="PAV81358.1"/>
    <property type="molecule type" value="Genomic_DNA"/>
</dbReference>
<dbReference type="Proteomes" id="UP000218231">
    <property type="component" value="Unassembled WGS sequence"/>
</dbReference>
<comment type="caution">
    <text evidence="9">The sequence shown here is derived from an EMBL/GenBank/DDBJ whole genome shotgun (WGS) entry which is preliminary data.</text>
</comment>
<dbReference type="AlphaFoldDB" id="A0A2A2L5E6"/>
<sequence length="77" mass="8874">MQEELLELLRNPFAIISLSFLMSFCVVAGSQQLGDKVELEFLAYRMHQCELSGNLYGSQNYKIHYEAVSLDSKTLRR</sequence>
<protein>
    <submittedName>
        <fullName evidence="9">Uncharacterized protein</fullName>
    </submittedName>
</protein>
<keyword evidence="3" id="KW-0812">Transmembrane</keyword>
<comment type="similarity">
    <text evidence="2">Belongs to the nicastrin family.</text>
</comment>
<evidence type="ECO:0000256" key="7">
    <source>
        <dbReference type="ARBA" id="ARBA00023136"/>
    </source>
</evidence>
<dbReference type="STRING" id="2018661.A0A2A2L5E6"/>